<dbReference type="InterPro" id="IPR001212">
    <property type="entry name" value="Somatomedin_B_dom"/>
</dbReference>
<keyword evidence="5" id="KW-1185">Reference proteome</keyword>
<dbReference type="KEGG" id="lgi:LOTGIDRAFT_165070"/>
<dbReference type="SUPFAM" id="SSF90188">
    <property type="entry name" value="Somatomedin B domain"/>
    <property type="match status" value="1"/>
</dbReference>
<dbReference type="PROSITE" id="PS00524">
    <property type="entry name" value="SMB_1"/>
    <property type="match status" value="1"/>
</dbReference>
<dbReference type="AlphaFoldDB" id="V4A871"/>
<dbReference type="Proteomes" id="UP000030746">
    <property type="component" value="Unassembled WGS sequence"/>
</dbReference>
<evidence type="ECO:0000259" key="3">
    <source>
        <dbReference type="PROSITE" id="PS50958"/>
    </source>
</evidence>
<organism evidence="4 5">
    <name type="scientific">Lottia gigantea</name>
    <name type="common">Giant owl limpet</name>
    <dbReference type="NCBI Taxonomy" id="225164"/>
    <lineage>
        <taxon>Eukaryota</taxon>
        <taxon>Metazoa</taxon>
        <taxon>Spiralia</taxon>
        <taxon>Lophotrochozoa</taxon>
        <taxon>Mollusca</taxon>
        <taxon>Gastropoda</taxon>
        <taxon>Patellogastropoda</taxon>
        <taxon>Lottioidea</taxon>
        <taxon>Lottiidae</taxon>
        <taxon>Lottia</taxon>
    </lineage>
</organism>
<sequence>MANELVDWTASDSINSTNPSETLGKGPTKPVATQTKPKAVDDTMHPNHIATQKERRFVDNTTYPIETLEMDSFNLDVSLNVATQTEPRVADSITNSNETLGIDVDAPMYPDETSEMKHKNKNVDDEDVDGESVCKPERSSCANLCGAKEASWNQLLCSCDVYCLIYDTCCEDFEHFCPETWRESNTMYPHLMNLKTQCLQQSPVGHLVIASCSDSTNLPVSDQVRKDCEETMPENPVSIGHFHFKNINCLRCNGFNETGVTQWSLQFILQTKHRYTWMTGPRFIDDFKSLEGSHAWIPPTPMPKLCRASIVHSCPVGTDPELKKKCEVSKSYVVLEPDDGTTIYSNRYCLVCNQDNATQCRSALNDDFELELPSEQVSLFSWEPFENGEKGGMVLSQIYKLSWKTIECRGDYTNRSTLNCTVNECFDFLLMVDGICSVNNRKVCYALEMGWWNVTAGNDDGTNSEATVAELTLKVRDILESFIQQGYRYAKWSYNLLGASIQFQIDTITGGGRLLREENLKIGKYVTRNLSEKGYVGEVSVCFDACQRIVCENVEVYNIPQAKQLSYSVSVHYRNTRAPWYLLVLYLLNLTIG</sequence>
<evidence type="ECO:0000313" key="5">
    <source>
        <dbReference type="Proteomes" id="UP000030746"/>
    </source>
</evidence>
<evidence type="ECO:0000256" key="1">
    <source>
        <dbReference type="ARBA" id="ARBA00023157"/>
    </source>
</evidence>
<gene>
    <name evidence="4" type="ORF">LOTGIDRAFT_165070</name>
</gene>
<proteinExistence type="predicted"/>
<feature type="region of interest" description="Disordered" evidence="2">
    <location>
        <begin position="1"/>
        <end position="43"/>
    </location>
</feature>
<dbReference type="EMBL" id="KB202591">
    <property type="protein sequence ID" value="ESO89476.1"/>
    <property type="molecule type" value="Genomic_DNA"/>
</dbReference>
<dbReference type="PROSITE" id="PS50958">
    <property type="entry name" value="SMB_2"/>
    <property type="match status" value="1"/>
</dbReference>
<dbReference type="InterPro" id="IPR036024">
    <property type="entry name" value="Somatomedin_B-like_dom_sf"/>
</dbReference>
<reference evidence="4 5" key="1">
    <citation type="journal article" date="2013" name="Nature">
        <title>Insights into bilaterian evolution from three spiralian genomes.</title>
        <authorList>
            <person name="Simakov O."/>
            <person name="Marletaz F."/>
            <person name="Cho S.J."/>
            <person name="Edsinger-Gonzales E."/>
            <person name="Havlak P."/>
            <person name="Hellsten U."/>
            <person name="Kuo D.H."/>
            <person name="Larsson T."/>
            <person name="Lv J."/>
            <person name="Arendt D."/>
            <person name="Savage R."/>
            <person name="Osoegawa K."/>
            <person name="de Jong P."/>
            <person name="Grimwood J."/>
            <person name="Chapman J.A."/>
            <person name="Shapiro H."/>
            <person name="Aerts A."/>
            <person name="Otillar R.P."/>
            <person name="Terry A.Y."/>
            <person name="Boore J.L."/>
            <person name="Grigoriev I.V."/>
            <person name="Lindberg D.R."/>
            <person name="Seaver E.C."/>
            <person name="Weisblat D.A."/>
            <person name="Putnam N.H."/>
            <person name="Rokhsar D.S."/>
        </authorList>
    </citation>
    <scope>NUCLEOTIDE SEQUENCE [LARGE SCALE GENOMIC DNA]</scope>
</reference>
<keyword evidence="1" id="KW-1015">Disulfide bond</keyword>
<dbReference type="RefSeq" id="XP_009059837.1">
    <property type="nucleotide sequence ID" value="XM_009061589.1"/>
</dbReference>
<dbReference type="GeneID" id="20239906"/>
<protein>
    <recommendedName>
        <fullName evidence="3">SMB domain-containing protein</fullName>
    </recommendedName>
</protein>
<dbReference type="Pfam" id="PF01033">
    <property type="entry name" value="Somatomedin_B"/>
    <property type="match status" value="1"/>
</dbReference>
<feature type="domain" description="SMB" evidence="3">
    <location>
        <begin position="137"/>
        <end position="181"/>
    </location>
</feature>
<dbReference type="HOGENOM" id="CLU_460263_0_0_1"/>
<name>V4A871_LOTGI</name>
<evidence type="ECO:0000256" key="2">
    <source>
        <dbReference type="SAM" id="MobiDB-lite"/>
    </source>
</evidence>
<evidence type="ECO:0000313" key="4">
    <source>
        <dbReference type="EMBL" id="ESO89476.1"/>
    </source>
</evidence>
<dbReference type="OrthoDB" id="6155123at2759"/>
<feature type="compositionally biased region" description="Polar residues" evidence="2">
    <location>
        <begin position="10"/>
        <end position="21"/>
    </location>
</feature>
<accession>V4A871</accession>
<dbReference type="CTD" id="20239906"/>
<dbReference type="Gene3D" id="4.10.410.20">
    <property type="match status" value="1"/>
</dbReference>